<organism evidence="2 3">
    <name type="scientific">Colletotrichum chrysophilum</name>
    <dbReference type="NCBI Taxonomy" id="1836956"/>
    <lineage>
        <taxon>Eukaryota</taxon>
        <taxon>Fungi</taxon>
        <taxon>Dikarya</taxon>
        <taxon>Ascomycota</taxon>
        <taxon>Pezizomycotina</taxon>
        <taxon>Sordariomycetes</taxon>
        <taxon>Hypocreomycetidae</taxon>
        <taxon>Glomerellales</taxon>
        <taxon>Glomerellaceae</taxon>
        <taxon>Colletotrichum</taxon>
        <taxon>Colletotrichum gloeosporioides species complex</taxon>
    </lineage>
</organism>
<feature type="region of interest" description="Disordered" evidence="1">
    <location>
        <begin position="20"/>
        <end position="55"/>
    </location>
</feature>
<reference evidence="2" key="1">
    <citation type="submission" date="2023-01" db="EMBL/GenBank/DDBJ databases">
        <title>Colletotrichum chrysophilum M932 genome sequence.</title>
        <authorList>
            <person name="Baroncelli R."/>
        </authorList>
    </citation>
    <scope>NUCLEOTIDE SEQUENCE</scope>
    <source>
        <strain evidence="2">M932</strain>
    </source>
</reference>
<dbReference type="EMBL" id="JAQOWY010000593">
    <property type="protein sequence ID" value="KAK1840111.1"/>
    <property type="molecule type" value="Genomic_DNA"/>
</dbReference>
<proteinExistence type="predicted"/>
<dbReference type="AlphaFoldDB" id="A0AAD9A295"/>
<sequence>MIPDPLCTSVPAPTVITLAPDQGPVDLTPHPKVANAAESNHTPPCPSHLCSPSIRSPPCALCGSWGGLP</sequence>
<evidence type="ECO:0000256" key="1">
    <source>
        <dbReference type="SAM" id="MobiDB-lite"/>
    </source>
</evidence>
<evidence type="ECO:0000313" key="2">
    <source>
        <dbReference type="EMBL" id="KAK1840111.1"/>
    </source>
</evidence>
<evidence type="ECO:0000313" key="3">
    <source>
        <dbReference type="Proteomes" id="UP001243330"/>
    </source>
</evidence>
<protein>
    <submittedName>
        <fullName evidence="2">Uncharacterized protein</fullName>
    </submittedName>
</protein>
<accession>A0AAD9A295</accession>
<comment type="caution">
    <text evidence="2">The sequence shown here is derived from an EMBL/GenBank/DDBJ whole genome shotgun (WGS) entry which is preliminary data.</text>
</comment>
<name>A0AAD9A295_9PEZI</name>
<dbReference type="Proteomes" id="UP001243330">
    <property type="component" value="Unassembled WGS sequence"/>
</dbReference>
<keyword evidence="3" id="KW-1185">Reference proteome</keyword>
<gene>
    <name evidence="2" type="ORF">CCHR01_17272</name>
</gene>